<proteinExistence type="predicted"/>
<dbReference type="PRINTS" id="PR01415">
    <property type="entry name" value="ANKYRIN"/>
</dbReference>
<protein>
    <submittedName>
        <fullName evidence="5">(California timema) hypothetical protein</fullName>
    </submittedName>
</protein>
<dbReference type="Pfam" id="PF12796">
    <property type="entry name" value="Ank_2"/>
    <property type="match status" value="1"/>
</dbReference>
<dbReference type="PROSITE" id="PS50297">
    <property type="entry name" value="ANK_REP_REGION"/>
    <property type="match status" value="2"/>
</dbReference>
<evidence type="ECO:0000256" key="4">
    <source>
        <dbReference type="SAM" id="MobiDB-lite"/>
    </source>
</evidence>
<feature type="repeat" description="ANK" evidence="3">
    <location>
        <begin position="133"/>
        <end position="165"/>
    </location>
</feature>
<keyword evidence="1" id="KW-0677">Repeat</keyword>
<gene>
    <name evidence="5" type="ORF">TCMB3V08_LOCUS845</name>
</gene>
<name>A0A7R9IWE9_TIMCA</name>
<dbReference type="PANTHER" id="PTHR24198">
    <property type="entry name" value="ANKYRIN REPEAT AND PROTEIN KINASE DOMAIN-CONTAINING PROTEIN"/>
    <property type="match status" value="1"/>
</dbReference>
<feature type="repeat" description="ANK" evidence="3">
    <location>
        <begin position="100"/>
        <end position="132"/>
    </location>
</feature>
<organism evidence="5">
    <name type="scientific">Timema californicum</name>
    <name type="common">California timema</name>
    <name type="synonym">Walking stick</name>
    <dbReference type="NCBI Taxonomy" id="61474"/>
    <lineage>
        <taxon>Eukaryota</taxon>
        <taxon>Metazoa</taxon>
        <taxon>Ecdysozoa</taxon>
        <taxon>Arthropoda</taxon>
        <taxon>Hexapoda</taxon>
        <taxon>Insecta</taxon>
        <taxon>Pterygota</taxon>
        <taxon>Neoptera</taxon>
        <taxon>Polyneoptera</taxon>
        <taxon>Phasmatodea</taxon>
        <taxon>Timematodea</taxon>
        <taxon>Timematoidea</taxon>
        <taxon>Timematidae</taxon>
        <taxon>Timema</taxon>
    </lineage>
</organism>
<reference evidence="5" key="1">
    <citation type="submission" date="2020-11" db="EMBL/GenBank/DDBJ databases">
        <authorList>
            <person name="Tran Van P."/>
        </authorList>
    </citation>
    <scope>NUCLEOTIDE SEQUENCE</scope>
</reference>
<sequence>MLCAWAQIRYGHNQNTAYLCPEPPPLLVHRPVLKITCKTGALSMTYSLVSTCKACCKFGIGRGKEEVISAHHRPSSLVPGSVQAAACITAGVSVNCQDDIGSTPLHIAAAYGRVELVDALVREGAEIDRPNNFGWTPIMQAARNGQSTVAIKLLNNGVNVNLKNKLGANLLALAVASNDEKTITAVINDMSHKIVDLSLDPLPLVIASLQGFTDVVSTLLKKGFNPNTATSCTGKRKEGGNSGEKLPRKSARAAVLVARGIEPTTARSFVNIECSRVQTSVKTATPSLPSYLQNSLSKHGVCIREHPLKIDWNTIFLLTTTDLEEMGVHSPEARIKIINALNAF</sequence>
<dbReference type="PANTHER" id="PTHR24198:SF165">
    <property type="entry name" value="ANKYRIN REPEAT-CONTAINING PROTEIN-RELATED"/>
    <property type="match status" value="1"/>
</dbReference>
<dbReference type="Gene3D" id="1.25.40.20">
    <property type="entry name" value="Ankyrin repeat-containing domain"/>
    <property type="match status" value="1"/>
</dbReference>
<dbReference type="SMART" id="SM00248">
    <property type="entry name" value="ANK"/>
    <property type="match status" value="4"/>
</dbReference>
<dbReference type="InterPro" id="IPR036770">
    <property type="entry name" value="Ankyrin_rpt-contain_sf"/>
</dbReference>
<dbReference type="EMBL" id="OE179214">
    <property type="protein sequence ID" value="CAD7568069.1"/>
    <property type="molecule type" value="Genomic_DNA"/>
</dbReference>
<evidence type="ECO:0000256" key="3">
    <source>
        <dbReference type="PROSITE-ProRule" id="PRU00023"/>
    </source>
</evidence>
<keyword evidence="2 3" id="KW-0040">ANK repeat</keyword>
<accession>A0A7R9IWE9</accession>
<evidence type="ECO:0000256" key="2">
    <source>
        <dbReference type="ARBA" id="ARBA00023043"/>
    </source>
</evidence>
<evidence type="ECO:0000256" key="1">
    <source>
        <dbReference type="ARBA" id="ARBA00022737"/>
    </source>
</evidence>
<dbReference type="PROSITE" id="PS50088">
    <property type="entry name" value="ANK_REPEAT"/>
    <property type="match status" value="2"/>
</dbReference>
<evidence type="ECO:0000313" key="5">
    <source>
        <dbReference type="EMBL" id="CAD7568069.1"/>
    </source>
</evidence>
<feature type="region of interest" description="Disordered" evidence="4">
    <location>
        <begin position="227"/>
        <end position="247"/>
    </location>
</feature>
<dbReference type="InterPro" id="IPR002110">
    <property type="entry name" value="Ankyrin_rpt"/>
</dbReference>
<dbReference type="SUPFAM" id="SSF48403">
    <property type="entry name" value="Ankyrin repeat"/>
    <property type="match status" value="1"/>
</dbReference>
<dbReference type="AlphaFoldDB" id="A0A7R9IWE9"/>
<dbReference type="CDD" id="cd09487">
    <property type="entry name" value="SAM_superfamily"/>
    <property type="match status" value="1"/>
</dbReference>